<dbReference type="PANTHER" id="PTHR32308:SF0">
    <property type="entry name" value="HPCH_HPAI ALDOLASE_CITRATE LYASE DOMAIN-CONTAINING PROTEIN"/>
    <property type="match status" value="1"/>
</dbReference>
<feature type="binding site" evidence="6">
    <location>
        <position position="164"/>
    </location>
    <ligand>
        <name>Mg(2+)</name>
        <dbReference type="ChEBI" id="CHEBI:18420"/>
    </ligand>
</feature>
<evidence type="ECO:0000256" key="5">
    <source>
        <dbReference type="PIRSR" id="PIRSR015582-1"/>
    </source>
</evidence>
<accession>Q2NC71</accession>
<dbReference type="InterPro" id="IPR040442">
    <property type="entry name" value="Pyrv_kinase-like_dom_sf"/>
</dbReference>
<dbReference type="PIRSF" id="PIRSF015582">
    <property type="entry name" value="Cit_lyase_B"/>
    <property type="match status" value="1"/>
</dbReference>
<dbReference type="InterPro" id="IPR005000">
    <property type="entry name" value="Aldolase/citrate-lyase_domain"/>
</dbReference>
<keyword evidence="9" id="KW-1185">Reference proteome</keyword>
<dbReference type="HOGENOM" id="CLU_044864_0_2_5"/>
<evidence type="ECO:0000256" key="4">
    <source>
        <dbReference type="ARBA" id="ARBA00022842"/>
    </source>
</evidence>
<keyword evidence="4 6" id="KW-0460">Magnesium</keyword>
<keyword evidence="3 6" id="KW-0479">Metal-binding</keyword>
<organism evidence="8 9">
    <name type="scientific">Erythrobacter litoralis (strain HTCC2594)</name>
    <dbReference type="NCBI Taxonomy" id="314225"/>
    <lineage>
        <taxon>Bacteria</taxon>
        <taxon>Pseudomonadati</taxon>
        <taxon>Pseudomonadota</taxon>
        <taxon>Alphaproteobacteria</taxon>
        <taxon>Sphingomonadales</taxon>
        <taxon>Erythrobacteraceae</taxon>
        <taxon>Erythrobacter/Porphyrobacter group</taxon>
        <taxon>Erythrobacter</taxon>
    </lineage>
</organism>
<dbReference type="GO" id="GO:0006107">
    <property type="term" value="P:oxaloacetate metabolic process"/>
    <property type="evidence" value="ECO:0007669"/>
    <property type="project" value="TreeGrafter"/>
</dbReference>
<evidence type="ECO:0000256" key="1">
    <source>
        <dbReference type="ARBA" id="ARBA00001946"/>
    </source>
</evidence>
<evidence type="ECO:0000256" key="3">
    <source>
        <dbReference type="ARBA" id="ARBA00022723"/>
    </source>
</evidence>
<dbReference type="Gene3D" id="3.20.20.60">
    <property type="entry name" value="Phosphoenolpyruvate-binding domains"/>
    <property type="match status" value="1"/>
</dbReference>
<feature type="binding site" evidence="5">
    <location>
        <position position="138"/>
    </location>
    <ligand>
        <name>substrate</name>
    </ligand>
</feature>
<comment type="cofactor">
    <cofactor evidence="1">
        <name>Mg(2+)</name>
        <dbReference type="ChEBI" id="CHEBI:18420"/>
    </cofactor>
</comment>
<evidence type="ECO:0000313" key="8">
    <source>
        <dbReference type="EMBL" id="ABC62720.1"/>
    </source>
</evidence>
<feature type="domain" description="HpcH/HpaI aldolase/citrate lyase" evidence="7">
    <location>
        <begin position="12"/>
        <end position="237"/>
    </location>
</feature>
<proteinExistence type="inferred from homology"/>
<dbReference type="eggNOG" id="COG2301">
    <property type="taxonomic scope" value="Bacteria"/>
</dbReference>
<dbReference type="GO" id="GO:0016829">
    <property type="term" value="F:lyase activity"/>
    <property type="evidence" value="ECO:0007669"/>
    <property type="project" value="UniProtKB-KW"/>
</dbReference>
<sequence>MTDHQPHVTSARSWLFAPGDSEKKMDKAAASEADIAIFDLEDAVAPEAKPEARTLVHDRIARGDDDARRRLWVRINPLDTDMAAQDLAAIMPARPGGLLLPKSRGRGDLERLDDFLTALEAANGIALGTTPVLVLATETAGAVFHCGDYSGAPRLAGLTWGAEDLSDALGASDNRGPDGTYDHPYILARSLCLLGARHAGVQPVETIHADFRDLDGLEARARDVKRQGYTGMLAIHPAQVEVINRVFTPSEEELAAAQEIVDIFAANPGAGTIGHNGKMLDRPHLDRAKGLLRAAGRI</sequence>
<dbReference type="InterPro" id="IPR015813">
    <property type="entry name" value="Pyrv/PenolPyrv_kinase-like_dom"/>
</dbReference>
<reference evidence="9" key="1">
    <citation type="journal article" date="2009" name="J. Bacteriol.">
        <title>Complete genome sequence of Erythrobacter litoralis HTCC2594.</title>
        <authorList>
            <person name="Oh H.M."/>
            <person name="Giovannoni S.J."/>
            <person name="Ferriera S."/>
            <person name="Johnson J."/>
            <person name="Cho J.C."/>
        </authorList>
    </citation>
    <scope>NUCLEOTIDE SEQUENCE [LARGE SCALE GENOMIC DNA]</scope>
    <source>
        <strain evidence="9">HTCC2594</strain>
    </source>
</reference>
<protein>
    <submittedName>
        <fullName evidence="8">Putative citrate lyase beta chain</fullName>
    </submittedName>
</protein>
<feature type="binding site" evidence="6">
    <location>
        <position position="138"/>
    </location>
    <ligand>
        <name>Mg(2+)</name>
        <dbReference type="ChEBI" id="CHEBI:18420"/>
    </ligand>
</feature>
<dbReference type="EMBL" id="CP000157">
    <property type="protein sequence ID" value="ABC62720.1"/>
    <property type="molecule type" value="Genomic_DNA"/>
</dbReference>
<dbReference type="STRING" id="314225.ELI_03140"/>
<dbReference type="OrthoDB" id="9800547at2"/>
<dbReference type="GO" id="GO:0000287">
    <property type="term" value="F:magnesium ion binding"/>
    <property type="evidence" value="ECO:0007669"/>
    <property type="project" value="TreeGrafter"/>
</dbReference>
<name>Q2NC71_ERYLH</name>
<keyword evidence="8" id="KW-0456">Lyase</keyword>
<dbReference type="AlphaFoldDB" id="Q2NC71"/>
<dbReference type="Proteomes" id="UP000008808">
    <property type="component" value="Chromosome"/>
</dbReference>
<dbReference type="SUPFAM" id="SSF51621">
    <property type="entry name" value="Phosphoenolpyruvate/pyruvate domain"/>
    <property type="match status" value="1"/>
</dbReference>
<dbReference type="RefSeq" id="WP_011413596.1">
    <property type="nucleotide sequence ID" value="NC_007722.1"/>
</dbReference>
<comment type="similarity">
    <text evidence="2">Belongs to the HpcH/HpaI aldolase family.</text>
</comment>
<dbReference type="Pfam" id="PF03328">
    <property type="entry name" value="HpcH_HpaI"/>
    <property type="match status" value="1"/>
</dbReference>
<gene>
    <name evidence="8" type="ordered locus">ELI_03140</name>
</gene>
<evidence type="ECO:0000259" key="7">
    <source>
        <dbReference type="Pfam" id="PF03328"/>
    </source>
</evidence>
<evidence type="ECO:0000256" key="2">
    <source>
        <dbReference type="ARBA" id="ARBA00005568"/>
    </source>
</evidence>
<dbReference type="KEGG" id="eli:ELI_03140"/>
<dbReference type="PANTHER" id="PTHR32308">
    <property type="entry name" value="LYASE BETA SUBUNIT, PUTATIVE (AFU_ORTHOLOGUE AFUA_4G13030)-RELATED"/>
    <property type="match status" value="1"/>
</dbReference>
<feature type="binding site" evidence="5">
    <location>
        <position position="74"/>
    </location>
    <ligand>
        <name>substrate</name>
    </ligand>
</feature>
<evidence type="ECO:0000256" key="6">
    <source>
        <dbReference type="PIRSR" id="PIRSR015582-2"/>
    </source>
</evidence>
<evidence type="ECO:0000313" key="9">
    <source>
        <dbReference type="Proteomes" id="UP000008808"/>
    </source>
</evidence>
<dbReference type="InterPro" id="IPR011206">
    <property type="entry name" value="Citrate_lyase_beta/mcl1/mcl2"/>
</dbReference>